<evidence type="ECO:0000313" key="2">
    <source>
        <dbReference type="Proteomes" id="UP001215598"/>
    </source>
</evidence>
<accession>A0AAD7HQR1</accession>
<dbReference type="EMBL" id="JARKIB010000189">
    <property type="protein sequence ID" value="KAJ7726105.1"/>
    <property type="molecule type" value="Genomic_DNA"/>
</dbReference>
<protein>
    <submittedName>
        <fullName evidence="1">Uncharacterized protein</fullName>
    </submittedName>
</protein>
<name>A0AAD7HQR1_9AGAR</name>
<comment type="caution">
    <text evidence="1">The sequence shown here is derived from an EMBL/GenBank/DDBJ whole genome shotgun (WGS) entry which is preliminary data.</text>
</comment>
<keyword evidence="2" id="KW-1185">Reference proteome</keyword>
<sequence>MSLPTRVARPCRSPRLRLSLLRLLLCRFLLCIPYLCSAPSVTFNLWPSQTLPHAAYPLRFLAVSDFSLPLERCRSREGLLGWKDNLNGFAPSSLLVPKPSLHLSPSPCFSLNLRSMTLHRPCARDDTELREEFNTFRPSRAAVAVGYASRPATDHSLPSRNVPVPPHSALLSLTVDDMRRMPMPPRETAPTTREI</sequence>
<evidence type="ECO:0000313" key="1">
    <source>
        <dbReference type="EMBL" id="KAJ7726105.1"/>
    </source>
</evidence>
<dbReference type="AlphaFoldDB" id="A0AAD7HQR1"/>
<organism evidence="1 2">
    <name type="scientific">Mycena metata</name>
    <dbReference type="NCBI Taxonomy" id="1033252"/>
    <lineage>
        <taxon>Eukaryota</taxon>
        <taxon>Fungi</taxon>
        <taxon>Dikarya</taxon>
        <taxon>Basidiomycota</taxon>
        <taxon>Agaricomycotina</taxon>
        <taxon>Agaricomycetes</taxon>
        <taxon>Agaricomycetidae</taxon>
        <taxon>Agaricales</taxon>
        <taxon>Marasmiineae</taxon>
        <taxon>Mycenaceae</taxon>
        <taxon>Mycena</taxon>
    </lineage>
</organism>
<gene>
    <name evidence="1" type="ORF">B0H16DRAFT_1698132</name>
</gene>
<reference evidence="1" key="1">
    <citation type="submission" date="2023-03" db="EMBL/GenBank/DDBJ databases">
        <title>Massive genome expansion in bonnet fungi (Mycena s.s.) driven by repeated elements and novel gene families across ecological guilds.</title>
        <authorList>
            <consortium name="Lawrence Berkeley National Laboratory"/>
            <person name="Harder C.B."/>
            <person name="Miyauchi S."/>
            <person name="Viragh M."/>
            <person name="Kuo A."/>
            <person name="Thoen E."/>
            <person name="Andreopoulos B."/>
            <person name="Lu D."/>
            <person name="Skrede I."/>
            <person name="Drula E."/>
            <person name="Henrissat B."/>
            <person name="Morin E."/>
            <person name="Kohler A."/>
            <person name="Barry K."/>
            <person name="LaButti K."/>
            <person name="Morin E."/>
            <person name="Salamov A."/>
            <person name="Lipzen A."/>
            <person name="Mereny Z."/>
            <person name="Hegedus B."/>
            <person name="Baldrian P."/>
            <person name="Stursova M."/>
            <person name="Weitz H."/>
            <person name="Taylor A."/>
            <person name="Grigoriev I.V."/>
            <person name="Nagy L.G."/>
            <person name="Martin F."/>
            <person name="Kauserud H."/>
        </authorList>
    </citation>
    <scope>NUCLEOTIDE SEQUENCE</scope>
    <source>
        <strain evidence="1">CBHHK182m</strain>
    </source>
</reference>
<proteinExistence type="predicted"/>
<dbReference type="Proteomes" id="UP001215598">
    <property type="component" value="Unassembled WGS sequence"/>
</dbReference>